<dbReference type="SMART" id="SM00091">
    <property type="entry name" value="PAS"/>
    <property type="match status" value="2"/>
</dbReference>
<comment type="subcellular location">
    <subcellularLocation>
        <location evidence="2">Membrane</location>
        <topology evidence="2">Multi-pass membrane protein</topology>
    </subcellularLocation>
</comment>
<evidence type="ECO:0000259" key="16">
    <source>
        <dbReference type="PROSITE" id="PS50113"/>
    </source>
</evidence>
<dbReference type="InterPro" id="IPR013655">
    <property type="entry name" value="PAS_fold_3"/>
</dbReference>
<evidence type="ECO:0000256" key="2">
    <source>
        <dbReference type="ARBA" id="ARBA00004141"/>
    </source>
</evidence>
<dbReference type="InterPro" id="IPR003661">
    <property type="entry name" value="HisK_dim/P_dom"/>
</dbReference>
<dbReference type="InterPro" id="IPR013767">
    <property type="entry name" value="PAS_fold"/>
</dbReference>
<dbReference type="SMART" id="SM00086">
    <property type="entry name" value="PAC"/>
    <property type="match status" value="2"/>
</dbReference>
<dbReference type="SUPFAM" id="SSF55785">
    <property type="entry name" value="PYP-like sensor domain (PAS domain)"/>
    <property type="match status" value="2"/>
</dbReference>
<dbReference type="Gene3D" id="3.30.450.20">
    <property type="entry name" value="PAS domain"/>
    <property type="match status" value="2"/>
</dbReference>
<feature type="transmembrane region" description="Helical" evidence="13">
    <location>
        <begin position="76"/>
        <end position="94"/>
    </location>
</feature>
<evidence type="ECO:0000256" key="13">
    <source>
        <dbReference type="SAM" id="Phobius"/>
    </source>
</evidence>
<evidence type="ECO:0000256" key="1">
    <source>
        <dbReference type="ARBA" id="ARBA00000085"/>
    </source>
</evidence>
<evidence type="ECO:0000256" key="8">
    <source>
        <dbReference type="ARBA" id="ARBA00022777"/>
    </source>
</evidence>
<dbReference type="Gene3D" id="1.20.120.620">
    <property type="entry name" value="Backbone structure of the membrane domain of e. Coli histidine kinase receptor kdpd"/>
    <property type="match status" value="1"/>
</dbReference>
<dbReference type="InterPro" id="IPR036890">
    <property type="entry name" value="HATPase_C_sf"/>
</dbReference>
<dbReference type="Pfam" id="PF02518">
    <property type="entry name" value="HATPase_c"/>
    <property type="match status" value="1"/>
</dbReference>
<feature type="domain" description="PAS" evidence="15">
    <location>
        <begin position="102"/>
        <end position="147"/>
    </location>
</feature>
<evidence type="ECO:0000256" key="12">
    <source>
        <dbReference type="ARBA" id="ARBA00023136"/>
    </source>
</evidence>
<dbReference type="SUPFAM" id="SSF47384">
    <property type="entry name" value="Homodimeric domain of signal transducing histidine kinase"/>
    <property type="match status" value="1"/>
</dbReference>
<protein>
    <recommendedName>
        <fullName evidence="3">histidine kinase</fullName>
        <ecNumber evidence="3">2.7.13.3</ecNumber>
    </recommendedName>
</protein>
<organism evidence="17 18">
    <name type="scientific">Paraburkholderia metrosideri</name>
    <dbReference type="NCBI Taxonomy" id="580937"/>
    <lineage>
        <taxon>Bacteria</taxon>
        <taxon>Pseudomonadati</taxon>
        <taxon>Pseudomonadota</taxon>
        <taxon>Betaproteobacteria</taxon>
        <taxon>Burkholderiales</taxon>
        <taxon>Burkholderiaceae</taxon>
        <taxon>Paraburkholderia</taxon>
    </lineage>
</organism>
<dbReference type="InterPro" id="IPR004358">
    <property type="entry name" value="Sig_transdc_His_kin-like_C"/>
</dbReference>
<evidence type="ECO:0000256" key="11">
    <source>
        <dbReference type="ARBA" id="ARBA00023012"/>
    </source>
</evidence>
<feature type="domain" description="PAC" evidence="16">
    <location>
        <begin position="302"/>
        <end position="353"/>
    </location>
</feature>
<evidence type="ECO:0000256" key="9">
    <source>
        <dbReference type="ARBA" id="ARBA00022840"/>
    </source>
</evidence>
<dbReference type="EC" id="2.7.13.3" evidence="3"/>
<dbReference type="Gene3D" id="1.10.287.130">
    <property type="match status" value="1"/>
</dbReference>
<dbReference type="PROSITE" id="PS50113">
    <property type="entry name" value="PAC"/>
    <property type="match status" value="2"/>
</dbReference>
<dbReference type="RefSeq" id="WP_408337955.1">
    <property type="nucleotide sequence ID" value="NZ_JAQQCF010000018.1"/>
</dbReference>
<sequence>MDLRLCCLGPGYTWISFRLGFSLASAGFAFLIVIVLLSLLESFVSSVIFSVFSAACLNYYFTEPIFSFSVASPQDLMGLATFAITSLIITALVRHTRHLGDARREQARLLDLTHDPVFVRDMNDVISYWNRGAEELYGWKKTEAIGKISPQLLQTRFPVPLNEITDTLLRTGRWEGELVRTRRDGQQVVVASRLSLQKSENGRSLAKLETNNDITERRRAEDALRRSQAEYLAEAQRLSLTGSFGWNVISGEVFWSDQSFRIFEYDPAIPPTIKGVLKRTHPDDVALVQRVVKQSIDARQDFDFKNRLLMPDGSIKHLHVVAHAVKEDASKLQYYGAIKDITATRLAEEQLHESQVELAHVARVTALGELSASIAHEVSQPLAAIVTNGDACLRRLDHATPQPEEMQACVQRMIADGRRASEIVRRIRALTKRDTPEKTCLDLNDVVNDVALLVQHEIFTHRVSMRLELAPALPPLLAGRVELQQVILNLVLNGIQAMDGISDGPRELLIRTRQDEVGDLVLTAQDSGTGIKPERFGQLFDPFFTTKPDGMGMGLSICRSIIEAHGGRVCAFNHIRRGAVVQFSVPPSA</sequence>
<dbReference type="InterPro" id="IPR005467">
    <property type="entry name" value="His_kinase_dom"/>
</dbReference>
<evidence type="ECO:0000259" key="15">
    <source>
        <dbReference type="PROSITE" id="PS50112"/>
    </source>
</evidence>
<keyword evidence="5" id="KW-0808">Transferase</keyword>
<dbReference type="InterPro" id="IPR035965">
    <property type="entry name" value="PAS-like_dom_sf"/>
</dbReference>
<comment type="catalytic activity">
    <reaction evidence="1">
        <text>ATP + protein L-histidine = ADP + protein N-phospho-L-histidine.</text>
        <dbReference type="EC" id="2.7.13.3"/>
    </reaction>
</comment>
<dbReference type="PANTHER" id="PTHR43065:SF10">
    <property type="entry name" value="PEROXIDE STRESS-ACTIVATED HISTIDINE KINASE MAK3"/>
    <property type="match status" value="1"/>
</dbReference>
<dbReference type="NCBIfam" id="TIGR00229">
    <property type="entry name" value="sensory_box"/>
    <property type="match status" value="1"/>
</dbReference>
<feature type="domain" description="PAC" evidence="16">
    <location>
        <begin position="172"/>
        <end position="226"/>
    </location>
</feature>
<dbReference type="InterPro" id="IPR003594">
    <property type="entry name" value="HATPase_dom"/>
</dbReference>
<keyword evidence="6 13" id="KW-0812">Transmembrane</keyword>
<evidence type="ECO:0000256" key="7">
    <source>
        <dbReference type="ARBA" id="ARBA00022741"/>
    </source>
</evidence>
<dbReference type="PROSITE" id="PS50109">
    <property type="entry name" value="HIS_KIN"/>
    <property type="match status" value="1"/>
</dbReference>
<dbReference type="SMART" id="SM00387">
    <property type="entry name" value="HATPase_c"/>
    <property type="match status" value="1"/>
</dbReference>
<dbReference type="Proteomes" id="UP001629432">
    <property type="component" value="Unassembled WGS sequence"/>
</dbReference>
<dbReference type="InterPro" id="IPR000700">
    <property type="entry name" value="PAS-assoc_C"/>
</dbReference>
<dbReference type="PANTHER" id="PTHR43065">
    <property type="entry name" value="SENSOR HISTIDINE KINASE"/>
    <property type="match status" value="1"/>
</dbReference>
<dbReference type="SMART" id="SM00388">
    <property type="entry name" value="HisKA"/>
    <property type="match status" value="1"/>
</dbReference>
<keyword evidence="10 13" id="KW-1133">Transmembrane helix</keyword>
<dbReference type="Pfam" id="PF00989">
    <property type="entry name" value="PAS"/>
    <property type="match status" value="1"/>
</dbReference>
<keyword evidence="18" id="KW-1185">Reference proteome</keyword>
<evidence type="ECO:0000313" key="17">
    <source>
        <dbReference type="EMBL" id="MFM0639066.1"/>
    </source>
</evidence>
<keyword evidence="4" id="KW-0597">Phosphoprotein</keyword>
<dbReference type="InterPro" id="IPR038318">
    <property type="entry name" value="KdpD_sf"/>
</dbReference>
<name>A0ABW9DYS6_9BURK</name>
<keyword evidence="12 13" id="KW-0472">Membrane</keyword>
<accession>A0ABW9DYS6</accession>
<evidence type="ECO:0000256" key="4">
    <source>
        <dbReference type="ARBA" id="ARBA00022553"/>
    </source>
</evidence>
<dbReference type="PRINTS" id="PR00344">
    <property type="entry name" value="BCTRLSENSOR"/>
</dbReference>
<dbReference type="SUPFAM" id="SSF55874">
    <property type="entry name" value="ATPase domain of HSP90 chaperone/DNA topoisomerase II/histidine kinase"/>
    <property type="match status" value="1"/>
</dbReference>
<evidence type="ECO:0000259" key="14">
    <source>
        <dbReference type="PROSITE" id="PS50109"/>
    </source>
</evidence>
<gene>
    <name evidence="17" type="ORF">PQQ63_20475</name>
</gene>
<dbReference type="Pfam" id="PF00512">
    <property type="entry name" value="HisKA"/>
    <property type="match status" value="1"/>
</dbReference>
<dbReference type="InterPro" id="IPR036097">
    <property type="entry name" value="HisK_dim/P_sf"/>
</dbReference>
<keyword evidence="7" id="KW-0547">Nucleotide-binding</keyword>
<dbReference type="InterPro" id="IPR025201">
    <property type="entry name" value="KdpD_TM"/>
</dbReference>
<keyword evidence="11" id="KW-0902">Two-component regulatory system</keyword>
<feature type="transmembrane region" description="Helical" evidence="13">
    <location>
        <begin position="43"/>
        <end position="61"/>
    </location>
</feature>
<evidence type="ECO:0000313" key="18">
    <source>
        <dbReference type="Proteomes" id="UP001629432"/>
    </source>
</evidence>
<dbReference type="PROSITE" id="PS50112">
    <property type="entry name" value="PAS"/>
    <property type="match status" value="1"/>
</dbReference>
<dbReference type="Pfam" id="PF08447">
    <property type="entry name" value="PAS_3"/>
    <property type="match status" value="1"/>
</dbReference>
<keyword evidence="8" id="KW-0418">Kinase</keyword>
<evidence type="ECO:0000256" key="5">
    <source>
        <dbReference type="ARBA" id="ARBA00022679"/>
    </source>
</evidence>
<dbReference type="InterPro" id="IPR001610">
    <property type="entry name" value="PAC"/>
</dbReference>
<feature type="domain" description="Histidine kinase" evidence="14">
    <location>
        <begin position="373"/>
        <end position="589"/>
    </location>
</feature>
<evidence type="ECO:0000256" key="3">
    <source>
        <dbReference type="ARBA" id="ARBA00012438"/>
    </source>
</evidence>
<dbReference type="InterPro" id="IPR000014">
    <property type="entry name" value="PAS"/>
</dbReference>
<reference evidence="17 18" key="1">
    <citation type="journal article" date="2024" name="Chem. Sci.">
        <title>Discovery of megapolipeptins by genome mining of a Burkholderiales bacteria collection.</title>
        <authorList>
            <person name="Paulo B.S."/>
            <person name="Recchia M.J.J."/>
            <person name="Lee S."/>
            <person name="Fergusson C.H."/>
            <person name="Romanowski S.B."/>
            <person name="Hernandez A."/>
            <person name="Krull N."/>
            <person name="Liu D.Y."/>
            <person name="Cavanagh H."/>
            <person name="Bos A."/>
            <person name="Gray C.A."/>
            <person name="Murphy B.T."/>
            <person name="Linington R.G."/>
            <person name="Eustaquio A.S."/>
        </authorList>
    </citation>
    <scope>NUCLEOTIDE SEQUENCE [LARGE SCALE GENOMIC DNA]</scope>
    <source>
        <strain evidence="17 18">RL17-338-BIC-A</strain>
    </source>
</reference>
<dbReference type="CDD" id="cd00082">
    <property type="entry name" value="HisKA"/>
    <property type="match status" value="1"/>
</dbReference>
<dbReference type="Pfam" id="PF13493">
    <property type="entry name" value="DUF4118"/>
    <property type="match status" value="1"/>
</dbReference>
<proteinExistence type="predicted"/>
<dbReference type="CDD" id="cd00130">
    <property type="entry name" value="PAS"/>
    <property type="match status" value="2"/>
</dbReference>
<keyword evidence="9" id="KW-0067">ATP-binding</keyword>
<dbReference type="Gene3D" id="3.30.565.10">
    <property type="entry name" value="Histidine kinase-like ATPase, C-terminal domain"/>
    <property type="match status" value="1"/>
</dbReference>
<comment type="caution">
    <text evidence="17">The sequence shown here is derived from an EMBL/GenBank/DDBJ whole genome shotgun (WGS) entry which is preliminary data.</text>
</comment>
<evidence type="ECO:0000256" key="10">
    <source>
        <dbReference type="ARBA" id="ARBA00022989"/>
    </source>
</evidence>
<feature type="transmembrane region" description="Helical" evidence="13">
    <location>
        <begin position="12"/>
        <end position="36"/>
    </location>
</feature>
<evidence type="ECO:0000256" key="6">
    <source>
        <dbReference type="ARBA" id="ARBA00022692"/>
    </source>
</evidence>
<dbReference type="EMBL" id="JAQQCF010000018">
    <property type="protein sequence ID" value="MFM0639066.1"/>
    <property type="molecule type" value="Genomic_DNA"/>
</dbReference>